<organism evidence="1">
    <name type="scientific">Arundo donax</name>
    <name type="common">Giant reed</name>
    <name type="synonym">Donax arundinaceus</name>
    <dbReference type="NCBI Taxonomy" id="35708"/>
    <lineage>
        <taxon>Eukaryota</taxon>
        <taxon>Viridiplantae</taxon>
        <taxon>Streptophyta</taxon>
        <taxon>Embryophyta</taxon>
        <taxon>Tracheophyta</taxon>
        <taxon>Spermatophyta</taxon>
        <taxon>Magnoliopsida</taxon>
        <taxon>Liliopsida</taxon>
        <taxon>Poales</taxon>
        <taxon>Poaceae</taxon>
        <taxon>PACMAD clade</taxon>
        <taxon>Arundinoideae</taxon>
        <taxon>Arundineae</taxon>
        <taxon>Arundo</taxon>
    </lineage>
</organism>
<evidence type="ECO:0000313" key="1">
    <source>
        <dbReference type="EMBL" id="JAD81856.1"/>
    </source>
</evidence>
<proteinExistence type="predicted"/>
<dbReference type="EMBL" id="GBRH01216039">
    <property type="protein sequence ID" value="JAD81856.1"/>
    <property type="molecule type" value="Transcribed_RNA"/>
</dbReference>
<protein>
    <submittedName>
        <fullName evidence="1">Uncharacterized protein</fullName>
    </submittedName>
</protein>
<dbReference type="AlphaFoldDB" id="A0A0A9D210"/>
<name>A0A0A9D210_ARUDO</name>
<accession>A0A0A9D210</accession>
<reference evidence="1" key="1">
    <citation type="submission" date="2014-09" db="EMBL/GenBank/DDBJ databases">
        <authorList>
            <person name="Magalhaes I.L.F."/>
            <person name="Oliveira U."/>
            <person name="Santos F.R."/>
            <person name="Vidigal T.H.D.A."/>
            <person name="Brescovit A.D."/>
            <person name="Santos A.J."/>
        </authorList>
    </citation>
    <scope>NUCLEOTIDE SEQUENCE</scope>
    <source>
        <tissue evidence="1">Shoot tissue taken approximately 20 cm above the soil surface</tissue>
    </source>
</reference>
<reference evidence="1" key="2">
    <citation type="journal article" date="2015" name="Data Brief">
        <title>Shoot transcriptome of the giant reed, Arundo donax.</title>
        <authorList>
            <person name="Barrero R.A."/>
            <person name="Guerrero F.D."/>
            <person name="Moolhuijzen P."/>
            <person name="Goolsby J.A."/>
            <person name="Tidwell J."/>
            <person name="Bellgard S.E."/>
            <person name="Bellgard M.I."/>
        </authorList>
    </citation>
    <scope>NUCLEOTIDE SEQUENCE</scope>
    <source>
        <tissue evidence="1">Shoot tissue taken approximately 20 cm above the soil surface</tissue>
    </source>
</reference>
<sequence length="80" mass="9586">MLHYKFLRTMSRHNWFLHHDSYFICCAQFLSASILHIHAQAHSRCSMFININFLHCFNNFLFVQMVDTFMSARPLPNMFG</sequence>